<dbReference type="PROSITE" id="PS00018">
    <property type="entry name" value="EF_HAND_1"/>
    <property type="match status" value="1"/>
</dbReference>
<reference evidence="2 3" key="1">
    <citation type="submission" date="2021-12" db="EMBL/GenBank/DDBJ databases">
        <title>Discovery of the Pendulisporaceae a myxobacterial family with distinct sporulation behavior and unique specialized metabolism.</title>
        <authorList>
            <person name="Garcia R."/>
            <person name="Popoff A."/>
            <person name="Bader C.D."/>
            <person name="Loehr J."/>
            <person name="Walesch S."/>
            <person name="Walt C."/>
            <person name="Boldt J."/>
            <person name="Bunk B."/>
            <person name="Haeckl F.J.F.P.J."/>
            <person name="Gunesch A.P."/>
            <person name="Birkelbach J."/>
            <person name="Nuebel U."/>
            <person name="Pietschmann T."/>
            <person name="Bach T."/>
            <person name="Mueller R."/>
        </authorList>
    </citation>
    <scope>NUCLEOTIDE SEQUENCE [LARGE SCALE GENOMIC DNA]</scope>
    <source>
        <strain evidence="2 3">MSr11954</strain>
    </source>
</reference>
<dbReference type="InterPro" id="IPR018247">
    <property type="entry name" value="EF_Hand_1_Ca_BS"/>
</dbReference>
<dbReference type="EMBL" id="CP089984">
    <property type="protein sequence ID" value="WXB16104.1"/>
    <property type="molecule type" value="Genomic_DNA"/>
</dbReference>
<gene>
    <name evidence="2" type="ORF">LZC94_02255</name>
</gene>
<evidence type="ECO:0000313" key="3">
    <source>
        <dbReference type="Proteomes" id="UP001370348"/>
    </source>
</evidence>
<dbReference type="Gene3D" id="1.10.1330.10">
    <property type="entry name" value="Dockerin domain"/>
    <property type="match status" value="1"/>
</dbReference>
<dbReference type="InterPro" id="IPR036465">
    <property type="entry name" value="vWFA_dom_sf"/>
</dbReference>
<name>A0ABZ2LYT4_9BACT</name>
<keyword evidence="1" id="KW-0732">Signal</keyword>
<feature type="chain" id="PRO_5046921435" description="VWFA domain-containing protein" evidence="1">
    <location>
        <begin position="28"/>
        <end position="361"/>
    </location>
</feature>
<dbReference type="SUPFAM" id="SSF53300">
    <property type="entry name" value="vWA-like"/>
    <property type="match status" value="1"/>
</dbReference>
<protein>
    <recommendedName>
        <fullName evidence="4">VWFA domain-containing protein</fullName>
    </recommendedName>
</protein>
<dbReference type="SUPFAM" id="SSF63446">
    <property type="entry name" value="Type I dockerin domain"/>
    <property type="match status" value="1"/>
</dbReference>
<sequence length="361" mass="39068">MIFGKTPLIVTTALGCSLLIDATRADAAPPAAVDETNFIIIVDVTGSMAETSGSVIPGEPPKTRLQVGRLAALDWLINPPADIRNAKNPEWAVWEFSGTSSRVRQDFTTNRSLVLSAIGGTPQTSDATPLAGTFCNAVDRLRDYESTKTIVDPVTGATRRVRIERRIFMVTDGYENNTPNTNECWGPPAKPPVSFPNYTTGSWQWKVYNKLKTGNANTPSTAPFEYIIDVKHLLTAFQQFQGAPSALQRSAQLEGLPSSSFLGASPTSDDVNFFRGVSLASGGTYTQLAPNPSGVVTFKIPGDADSSKCVDMADYDIFNSVYGLPVSNQNVATIQSDFNGDNWVDDKDYQILLQHWGEGCP</sequence>
<dbReference type="PROSITE" id="PS51257">
    <property type="entry name" value="PROKAR_LIPOPROTEIN"/>
    <property type="match status" value="1"/>
</dbReference>
<dbReference type="Proteomes" id="UP001370348">
    <property type="component" value="Chromosome"/>
</dbReference>
<dbReference type="Gene3D" id="3.40.50.410">
    <property type="entry name" value="von Willebrand factor, type A domain"/>
    <property type="match status" value="1"/>
</dbReference>
<evidence type="ECO:0000313" key="2">
    <source>
        <dbReference type="EMBL" id="WXB16104.1"/>
    </source>
</evidence>
<feature type="signal peptide" evidence="1">
    <location>
        <begin position="1"/>
        <end position="27"/>
    </location>
</feature>
<evidence type="ECO:0008006" key="4">
    <source>
        <dbReference type="Google" id="ProtNLM"/>
    </source>
</evidence>
<proteinExistence type="predicted"/>
<keyword evidence="3" id="KW-1185">Reference proteome</keyword>
<evidence type="ECO:0000256" key="1">
    <source>
        <dbReference type="SAM" id="SignalP"/>
    </source>
</evidence>
<accession>A0ABZ2LYT4</accession>
<organism evidence="2 3">
    <name type="scientific">Pendulispora albinea</name>
    <dbReference type="NCBI Taxonomy" id="2741071"/>
    <lineage>
        <taxon>Bacteria</taxon>
        <taxon>Pseudomonadati</taxon>
        <taxon>Myxococcota</taxon>
        <taxon>Myxococcia</taxon>
        <taxon>Myxococcales</taxon>
        <taxon>Sorangiineae</taxon>
        <taxon>Pendulisporaceae</taxon>
        <taxon>Pendulispora</taxon>
    </lineage>
</organism>
<dbReference type="InterPro" id="IPR036439">
    <property type="entry name" value="Dockerin_dom_sf"/>
</dbReference>
<dbReference type="RefSeq" id="WP_394825732.1">
    <property type="nucleotide sequence ID" value="NZ_CP089984.1"/>
</dbReference>